<comment type="caution">
    <text evidence="1">The sequence shown here is derived from an EMBL/GenBank/DDBJ whole genome shotgun (WGS) entry which is preliminary data.</text>
</comment>
<dbReference type="Proteomes" id="UP001589797">
    <property type="component" value="Unassembled WGS sequence"/>
</dbReference>
<reference evidence="1 2" key="1">
    <citation type="submission" date="2024-09" db="EMBL/GenBank/DDBJ databases">
        <authorList>
            <person name="Sun Q."/>
            <person name="Mori K."/>
        </authorList>
    </citation>
    <scope>NUCLEOTIDE SEQUENCE [LARGE SCALE GENOMIC DNA]</scope>
    <source>
        <strain evidence="1 2">CCM 7650</strain>
    </source>
</reference>
<evidence type="ECO:0000313" key="2">
    <source>
        <dbReference type="Proteomes" id="UP001589797"/>
    </source>
</evidence>
<name>A0ABV6FRV5_9BACT</name>
<dbReference type="RefSeq" id="WP_382387051.1">
    <property type="nucleotide sequence ID" value="NZ_JBHLWI010000022.1"/>
</dbReference>
<accession>A0ABV6FRV5</accession>
<organism evidence="1 2">
    <name type="scientific">Fontibacter flavus</name>
    <dbReference type="NCBI Taxonomy" id="654838"/>
    <lineage>
        <taxon>Bacteria</taxon>
        <taxon>Pseudomonadati</taxon>
        <taxon>Bacteroidota</taxon>
        <taxon>Cytophagia</taxon>
        <taxon>Cytophagales</taxon>
        <taxon>Cyclobacteriaceae</taxon>
        <taxon>Fontibacter</taxon>
    </lineage>
</organism>
<proteinExistence type="predicted"/>
<gene>
    <name evidence="1" type="ORF">ACFFIP_07885</name>
</gene>
<evidence type="ECO:0000313" key="1">
    <source>
        <dbReference type="EMBL" id="MFC0262601.1"/>
    </source>
</evidence>
<dbReference type="Pfam" id="PF17170">
    <property type="entry name" value="DUF5128"/>
    <property type="match status" value="1"/>
</dbReference>
<keyword evidence="2" id="KW-1185">Reference proteome</keyword>
<protein>
    <submittedName>
        <fullName evidence="1">6-bladed beta-propeller</fullName>
    </submittedName>
</protein>
<sequence>MIFSIGFDEDNKFDWPESLRVEDVFYLNTSDDYLITSVDKVFISEDGKKIAVLDKKLLKVFLFDDTGNTLGFLDNNGPGPDQYLDASDFLIDFEAGIIEILDYRKIKSYSLEDFSYLGTIDLSEMEADQNFRYFAKIDEVYFLWTNLPTNQIDLPENKNYLFHFIKKNGDEIDYFIPKEYGILGDQRIYPTGNPNEFNLSPILGSNEIFGFNKNGVFKKFDFPFEENNLPRSMLENFYGNEMELIFSPYNKFISNIRETQNHLYFHFLGGSESNLFHALFDLDRKEFVSIGQTNGLFPNIIFNDSSHFYSFITPGFLYDYHSKSKAISEHPILNHIDMARIEEDDNPVIIKFKL</sequence>
<dbReference type="EMBL" id="JBHLWI010000022">
    <property type="protein sequence ID" value="MFC0262601.1"/>
    <property type="molecule type" value="Genomic_DNA"/>
</dbReference>